<dbReference type="InterPro" id="IPR016169">
    <property type="entry name" value="FAD-bd_PCMH_sub2"/>
</dbReference>
<dbReference type="SUPFAM" id="SSF55447">
    <property type="entry name" value="CO dehydrogenase flavoprotein C-terminal domain-like"/>
    <property type="match status" value="1"/>
</dbReference>
<dbReference type="InterPro" id="IPR016167">
    <property type="entry name" value="FAD-bd_PCMH_sub1"/>
</dbReference>
<evidence type="ECO:0000256" key="1">
    <source>
        <dbReference type="ARBA" id="ARBA00022630"/>
    </source>
</evidence>
<dbReference type="InterPro" id="IPR016166">
    <property type="entry name" value="FAD-bd_PCMH"/>
</dbReference>
<protein>
    <submittedName>
        <fullName evidence="5">Aerobic-type carbon monoxide dehydrogenase FAD-binding subunit</fullName>
    </submittedName>
</protein>
<dbReference type="InterPro" id="IPR051312">
    <property type="entry name" value="Diverse_Substr_Oxidored"/>
</dbReference>
<dbReference type="SUPFAM" id="SSF56176">
    <property type="entry name" value="FAD-binding/transporter-associated domain-like"/>
    <property type="match status" value="1"/>
</dbReference>
<keyword evidence="3" id="KW-0560">Oxidoreductase</keyword>
<dbReference type="EMBL" id="FMSH01000215">
    <property type="protein sequence ID" value="SCU76288.1"/>
    <property type="molecule type" value="Genomic_DNA"/>
</dbReference>
<dbReference type="PROSITE" id="PS51387">
    <property type="entry name" value="FAD_PCMH"/>
    <property type="match status" value="1"/>
</dbReference>
<sequence>MKAVAFSYHAPGSLPDALARLGAGTDVAKTMGGGQSLGPMLNLRLTRPDTVVDVSGLAELRQVASTPDGIRIGACVTHAQIEDGVFAPLRGTMLQAVAGGIAYRAIRNRGTVGGSLAHADPAADWVVTMTALGARIEIASGTGTREVPMDAFMIGAYTTVLADGELIAAVRVPHATAHSRWGYQKLCRKTGEFAEASCAAYFDASRRFARIVLGALDGPPVVLRGLTRAVAAQGAAALTASAVDEAVAQASPGKDAIDRKLYRTVVMRCVTQMLN</sequence>
<dbReference type="PANTHER" id="PTHR42659">
    <property type="entry name" value="XANTHINE DEHYDROGENASE SUBUNIT C-RELATED"/>
    <property type="match status" value="1"/>
</dbReference>
<dbReference type="Gene3D" id="3.30.43.10">
    <property type="entry name" value="Uridine Diphospho-n-acetylenolpyruvylglucosamine Reductase, domain 2"/>
    <property type="match status" value="1"/>
</dbReference>
<dbReference type="Gene3D" id="3.30.390.50">
    <property type="entry name" value="CO dehydrogenase flavoprotein, C-terminal domain"/>
    <property type="match status" value="1"/>
</dbReference>
<evidence type="ECO:0000259" key="4">
    <source>
        <dbReference type="PROSITE" id="PS51387"/>
    </source>
</evidence>
<proteinExistence type="predicted"/>
<keyword evidence="1" id="KW-0285">Flavoprotein</keyword>
<evidence type="ECO:0000313" key="5">
    <source>
        <dbReference type="EMBL" id="SCU76288.1"/>
    </source>
</evidence>
<dbReference type="GO" id="GO:0071949">
    <property type="term" value="F:FAD binding"/>
    <property type="evidence" value="ECO:0007669"/>
    <property type="project" value="InterPro"/>
</dbReference>
<keyword evidence="2" id="KW-0274">FAD</keyword>
<dbReference type="AlphaFoldDB" id="A0A1K0IGD0"/>
<dbReference type="InterPro" id="IPR036683">
    <property type="entry name" value="CO_DH_flav_C_dom_sf"/>
</dbReference>
<feature type="domain" description="FAD-binding PCMH-type" evidence="4">
    <location>
        <begin position="1"/>
        <end position="177"/>
    </location>
</feature>
<dbReference type="InterPro" id="IPR002346">
    <property type="entry name" value="Mopterin_DH_FAD-bd"/>
</dbReference>
<dbReference type="RefSeq" id="WP_340525635.1">
    <property type="nucleotide sequence ID" value="NZ_FMSH01000215.1"/>
</dbReference>
<organism evidence="5">
    <name type="scientific">Cupriavidus necator</name>
    <name type="common">Alcaligenes eutrophus</name>
    <name type="synonym">Ralstonia eutropha</name>
    <dbReference type="NCBI Taxonomy" id="106590"/>
    <lineage>
        <taxon>Bacteria</taxon>
        <taxon>Pseudomonadati</taxon>
        <taxon>Pseudomonadota</taxon>
        <taxon>Betaproteobacteria</taxon>
        <taxon>Burkholderiales</taxon>
        <taxon>Burkholderiaceae</taxon>
        <taxon>Cupriavidus</taxon>
    </lineage>
</organism>
<reference evidence="5" key="1">
    <citation type="submission" date="2016-09" db="EMBL/GenBank/DDBJ databases">
        <authorList>
            <person name="Capua I."/>
            <person name="De Benedictis P."/>
            <person name="Joannis T."/>
            <person name="Lombin L.H."/>
            <person name="Cattoli G."/>
        </authorList>
    </citation>
    <scope>NUCLEOTIDE SEQUENCE</scope>
    <source>
        <strain evidence="5">B9</strain>
    </source>
</reference>
<gene>
    <name evidence="5" type="ORF">CNECB9_2920006</name>
</gene>
<name>A0A1K0IGD0_CUPNE</name>
<dbReference type="PANTHER" id="PTHR42659:SF2">
    <property type="entry name" value="XANTHINE DEHYDROGENASE SUBUNIT C-RELATED"/>
    <property type="match status" value="1"/>
</dbReference>
<accession>A0A1K0IGD0</accession>
<evidence type="ECO:0000256" key="2">
    <source>
        <dbReference type="ARBA" id="ARBA00022827"/>
    </source>
</evidence>
<evidence type="ECO:0000256" key="3">
    <source>
        <dbReference type="ARBA" id="ARBA00023002"/>
    </source>
</evidence>
<dbReference type="GO" id="GO:0016491">
    <property type="term" value="F:oxidoreductase activity"/>
    <property type="evidence" value="ECO:0007669"/>
    <property type="project" value="UniProtKB-KW"/>
</dbReference>
<dbReference type="Pfam" id="PF00941">
    <property type="entry name" value="FAD_binding_5"/>
    <property type="match status" value="1"/>
</dbReference>
<dbReference type="Gene3D" id="3.30.465.10">
    <property type="match status" value="1"/>
</dbReference>
<dbReference type="InterPro" id="IPR036318">
    <property type="entry name" value="FAD-bd_PCMH-like_sf"/>
</dbReference>